<feature type="region of interest" description="Disordered" evidence="2">
    <location>
        <begin position="163"/>
        <end position="249"/>
    </location>
</feature>
<dbReference type="Proteomes" id="UP000581087">
    <property type="component" value="Unassembled WGS sequence"/>
</dbReference>
<dbReference type="PROSITE" id="PS50006">
    <property type="entry name" value="FHA_DOMAIN"/>
    <property type="match status" value="1"/>
</dbReference>
<keyword evidence="6" id="KW-1185">Reference proteome</keyword>
<keyword evidence="1" id="KW-0597">Phosphoprotein</keyword>
<comment type="caution">
    <text evidence="5">The sequence shown here is derived from an EMBL/GenBank/DDBJ whole genome shotgun (WGS) entry which is preliminary data.</text>
</comment>
<dbReference type="Gene3D" id="2.60.200.20">
    <property type="match status" value="1"/>
</dbReference>
<dbReference type="Pfam" id="PF00498">
    <property type="entry name" value="FHA"/>
    <property type="match status" value="1"/>
</dbReference>
<evidence type="ECO:0000259" key="3">
    <source>
        <dbReference type="PROSITE" id="PS50006"/>
    </source>
</evidence>
<protein>
    <submittedName>
        <fullName evidence="5">FHA domain-containing protein</fullName>
    </submittedName>
</protein>
<organism evidence="5 6">
    <name type="scientific">Agromyces atrinae</name>
    <dbReference type="NCBI Taxonomy" id="592376"/>
    <lineage>
        <taxon>Bacteria</taxon>
        <taxon>Bacillati</taxon>
        <taxon>Actinomycetota</taxon>
        <taxon>Actinomycetes</taxon>
        <taxon>Micrococcales</taxon>
        <taxon>Microbacteriaceae</taxon>
        <taxon>Agromyces</taxon>
    </lineage>
</organism>
<proteinExistence type="predicted"/>
<evidence type="ECO:0000256" key="2">
    <source>
        <dbReference type="SAM" id="MobiDB-lite"/>
    </source>
</evidence>
<feature type="compositionally biased region" description="Low complexity" evidence="2">
    <location>
        <begin position="222"/>
        <end position="249"/>
    </location>
</feature>
<dbReference type="EMBL" id="SDPM01000003">
    <property type="protein sequence ID" value="RXZ86938.1"/>
    <property type="molecule type" value="Genomic_DNA"/>
</dbReference>
<reference evidence="4 7" key="2">
    <citation type="submission" date="2020-07" db="EMBL/GenBank/DDBJ databases">
        <title>Sequencing the genomes of 1000 actinobacteria strains.</title>
        <authorList>
            <person name="Klenk H.-P."/>
        </authorList>
    </citation>
    <scope>NUCLEOTIDE SEQUENCE [LARGE SCALE GENOMIC DNA]</scope>
    <source>
        <strain evidence="4 7">DSM 23870</strain>
    </source>
</reference>
<evidence type="ECO:0000313" key="7">
    <source>
        <dbReference type="Proteomes" id="UP000581087"/>
    </source>
</evidence>
<evidence type="ECO:0000256" key="1">
    <source>
        <dbReference type="ARBA" id="ARBA00022553"/>
    </source>
</evidence>
<dbReference type="CDD" id="cd00060">
    <property type="entry name" value="FHA"/>
    <property type="match status" value="1"/>
</dbReference>
<evidence type="ECO:0000313" key="4">
    <source>
        <dbReference type="EMBL" id="NYD67230.1"/>
    </source>
</evidence>
<evidence type="ECO:0000313" key="5">
    <source>
        <dbReference type="EMBL" id="RXZ86938.1"/>
    </source>
</evidence>
<dbReference type="OrthoDB" id="5485098at2"/>
<evidence type="ECO:0000313" key="6">
    <source>
        <dbReference type="Proteomes" id="UP000292686"/>
    </source>
</evidence>
<gene>
    <name evidence="4" type="ORF">BJ972_001749</name>
    <name evidence="5" type="ORF">ESP50_07700</name>
</gene>
<accession>A0A4Q2M501</accession>
<reference evidence="5 6" key="1">
    <citation type="submission" date="2019-01" db="EMBL/GenBank/DDBJ databases">
        <title>Agromyces.</title>
        <authorList>
            <person name="Li J."/>
        </authorList>
    </citation>
    <scope>NUCLEOTIDE SEQUENCE [LARGE SCALE GENOMIC DNA]</scope>
    <source>
        <strain evidence="5 6">DSM 23870</strain>
    </source>
</reference>
<name>A0A4Q2M501_9MICO</name>
<dbReference type="Proteomes" id="UP000292686">
    <property type="component" value="Unassembled WGS sequence"/>
</dbReference>
<sequence>MFEYPPTLRDGEIGFAIVTDRFVCLLGAEADAATGASLYALLDADETRIADALDVLQTGVSLQRFAIVEVIDPVERTFHVAVRGDVDVTMSGVASTRMTGPAGTAWVIGEAVGVDGLSLSLGGEPGDDRLPVRRGVVRTGMISVAERRPVAATVAADDDMATRPIELPRAADVEASGDVPRPAKRSAATAKHVETEQPARTLKPARKPRAEATAVAEKSAPVEDAAPAPAPAEAQAPAEAPASADVVPAKPAGPTWRLLLPDGSEIEPPVVFGRRPWKGGPKNTLHVVAPSPNREISGVHIEVDVDGGGLSARDLDSTNGTVVYTPSRAPRLLHDGRRIPLVSGDILDLGESYRVTIDVRDE</sequence>
<dbReference type="InterPro" id="IPR000253">
    <property type="entry name" value="FHA_dom"/>
</dbReference>
<dbReference type="AlphaFoldDB" id="A0A4Q2M501"/>
<dbReference type="RefSeq" id="WP_129173760.1">
    <property type="nucleotide sequence ID" value="NZ_JACCBI010000001.1"/>
</dbReference>
<dbReference type="InterPro" id="IPR008984">
    <property type="entry name" value="SMAD_FHA_dom_sf"/>
</dbReference>
<dbReference type="EMBL" id="JACCBI010000001">
    <property type="protein sequence ID" value="NYD67230.1"/>
    <property type="molecule type" value="Genomic_DNA"/>
</dbReference>
<feature type="domain" description="FHA" evidence="3">
    <location>
        <begin position="270"/>
        <end position="323"/>
    </location>
</feature>
<dbReference type="SUPFAM" id="SSF49879">
    <property type="entry name" value="SMAD/FHA domain"/>
    <property type="match status" value="1"/>
</dbReference>